<dbReference type="PROSITE" id="PS50110">
    <property type="entry name" value="RESPONSE_REGULATORY"/>
    <property type="match status" value="1"/>
</dbReference>
<dbReference type="AlphaFoldDB" id="A0A1H8AZX1"/>
<dbReference type="RefSeq" id="WP_245731325.1">
    <property type="nucleotide sequence ID" value="NZ_FOCI01000004.1"/>
</dbReference>
<protein>
    <submittedName>
        <fullName evidence="3">Response regulator receiver domain-containing protein</fullName>
    </submittedName>
</protein>
<keyword evidence="4" id="KW-1185">Reference proteome</keyword>
<evidence type="ECO:0000256" key="1">
    <source>
        <dbReference type="PROSITE-ProRule" id="PRU00169"/>
    </source>
</evidence>
<organism evidence="3 4">
    <name type="scientific">Loktanella fryxellensis</name>
    <dbReference type="NCBI Taxonomy" id="245187"/>
    <lineage>
        <taxon>Bacteria</taxon>
        <taxon>Pseudomonadati</taxon>
        <taxon>Pseudomonadota</taxon>
        <taxon>Alphaproteobacteria</taxon>
        <taxon>Rhodobacterales</taxon>
        <taxon>Roseobacteraceae</taxon>
        <taxon>Loktanella</taxon>
    </lineage>
</organism>
<keyword evidence="1" id="KW-0597">Phosphoprotein</keyword>
<gene>
    <name evidence="3" type="ORF">SAMN04488003_10481</name>
</gene>
<sequence>MSQPSAHPDHDQLLHVLIVQSHPELGAVWRNHLARQGAVVTLVTTAERAVAAIEADPFHVIVLDIVLDDGNALTVADMAAFRQPQANLICVTDNSFFSDGSIFAHSATARLMLQRATPPDELAAIVSHYGERSAASVR</sequence>
<dbReference type="Gene3D" id="3.40.50.2300">
    <property type="match status" value="1"/>
</dbReference>
<dbReference type="Pfam" id="PF00072">
    <property type="entry name" value="Response_reg"/>
    <property type="match status" value="1"/>
</dbReference>
<evidence type="ECO:0000259" key="2">
    <source>
        <dbReference type="PROSITE" id="PS50110"/>
    </source>
</evidence>
<dbReference type="InterPro" id="IPR001789">
    <property type="entry name" value="Sig_transdc_resp-reg_receiver"/>
</dbReference>
<dbReference type="EMBL" id="FOCI01000004">
    <property type="protein sequence ID" value="SEM75348.1"/>
    <property type="molecule type" value="Genomic_DNA"/>
</dbReference>
<feature type="domain" description="Response regulatory" evidence="2">
    <location>
        <begin position="15"/>
        <end position="130"/>
    </location>
</feature>
<dbReference type="GO" id="GO:0000160">
    <property type="term" value="P:phosphorelay signal transduction system"/>
    <property type="evidence" value="ECO:0007669"/>
    <property type="project" value="InterPro"/>
</dbReference>
<accession>A0A1H8AZX1</accession>
<name>A0A1H8AZX1_9RHOB</name>
<proteinExistence type="predicted"/>
<dbReference type="STRING" id="245187.SAMN04488003_10481"/>
<evidence type="ECO:0000313" key="4">
    <source>
        <dbReference type="Proteomes" id="UP000199585"/>
    </source>
</evidence>
<dbReference type="SUPFAM" id="SSF52172">
    <property type="entry name" value="CheY-like"/>
    <property type="match status" value="1"/>
</dbReference>
<reference evidence="3 4" key="1">
    <citation type="submission" date="2016-10" db="EMBL/GenBank/DDBJ databases">
        <authorList>
            <person name="de Groot N.N."/>
        </authorList>
    </citation>
    <scope>NUCLEOTIDE SEQUENCE [LARGE SCALE GENOMIC DNA]</scope>
    <source>
        <strain evidence="3 4">DSM 16213</strain>
    </source>
</reference>
<evidence type="ECO:0000313" key="3">
    <source>
        <dbReference type="EMBL" id="SEM75348.1"/>
    </source>
</evidence>
<dbReference type="Proteomes" id="UP000199585">
    <property type="component" value="Unassembled WGS sequence"/>
</dbReference>
<dbReference type="InterPro" id="IPR011006">
    <property type="entry name" value="CheY-like_superfamily"/>
</dbReference>
<feature type="modified residue" description="4-aspartylphosphate" evidence="1">
    <location>
        <position position="64"/>
    </location>
</feature>